<keyword evidence="4" id="KW-1185">Reference proteome</keyword>
<dbReference type="AlphaFoldDB" id="A0A916TVW2"/>
<proteinExistence type="predicted"/>
<accession>A0A916TVW2</accession>
<dbReference type="Pfam" id="PF13408">
    <property type="entry name" value="Zn_ribbon_recom"/>
    <property type="match status" value="1"/>
</dbReference>
<evidence type="ECO:0000313" key="4">
    <source>
        <dbReference type="Proteomes" id="UP000608154"/>
    </source>
</evidence>
<gene>
    <name evidence="3" type="ORF">GCM10011494_40060</name>
</gene>
<evidence type="ECO:0000259" key="2">
    <source>
        <dbReference type="Pfam" id="PF13408"/>
    </source>
</evidence>
<feature type="domain" description="Recombinase zinc beta ribbon" evidence="2">
    <location>
        <begin position="41"/>
        <end position="93"/>
    </location>
</feature>
<name>A0A916TVW2_9SPHN</name>
<protein>
    <recommendedName>
        <fullName evidence="2">Recombinase zinc beta ribbon domain-containing protein</fullName>
    </recommendedName>
</protein>
<organism evidence="3 4">
    <name type="scientific">Novosphingobium endophyticum</name>
    <dbReference type="NCBI Taxonomy" id="1955250"/>
    <lineage>
        <taxon>Bacteria</taxon>
        <taxon>Pseudomonadati</taxon>
        <taxon>Pseudomonadota</taxon>
        <taxon>Alphaproteobacteria</taxon>
        <taxon>Sphingomonadales</taxon>
        <taxon>Sphingomonadaceae</taxon>
        <taxon>Novosphingobium</taxon>
    </lineage>
</organism>
<dbReference type="Proteomes" id="UP000608154">
    <property type="component" value="Unassembled WGS sequence"/>
</dbReference>
<evidence type="ECO:0000256" key="1">
    <source>
        <dbReference type="SAM" id="Coils"/>
    </source>
</evidence>
<reference evidence="3" key="1">
    <citation type="journal article" date="2014" name="Int. J. Syst. Evol. Microbiol.">
        <title>Complete genome sequence of Corynebacterium casei LMG S-19264T (=DSM 44701T), isolated from a smear-ripened cheese.</title>
        <authorList>
            <consortium name="US DOE Joint Genome Institute (JGI-PGF)"/>
            <person name="Walter F."/>
            <person name="Albersmeier A."/>
            <person name="Kalinowski J."/>
            <person name="Ruckert C."/>
        </authorList>
    </citation>
    <scope>NUCLEOTIDE SEQUENCE</scope>
    <source>
        <strain evidence="3">CGMCC 1.15095</strain>
    </source>
</reference>
<sequence length="281" mass="31668">MPEQRIIDVDLWQAVKERQQSLDVKSSKAMGMWDRRRPRYLFSGLMKCGERGGGYSKISQNHFGCSTARNKGTCANRRTIHRAVLESAVLDGLQHHLMDPELAEIFADEYTRHVNRVRMDKNASLESYRREHAKADKELDKLVDAICDGIPAAKVKDRMWELENRKAELERLLAETDEEPVYVHPKMGSVYRDEIRNLVTALNSEDARSEAAEIIRGLVDRIVLTPDTDAPKGLSIDLQGALAGILSLSQKSKKASAPKEEDLLQVKLVAGVGFEPTTFRL</sequence>
<comment type="caution">
    <text evidence="3">The sequence shown here is derived from an EMBL/GenBank/DDBJ whole genome shotgun (WGS) entry which is preliminary data.</text>
</comment>
<evidence type="ECO:0000313" key="3">
    <source>
        <dbReference type="EMBL" id="GGC17178.1"/>
    </source>
</evidence>
<reference evidence="3" key="2">
    <citation type="submission" date="2020-09" db="EMBL/GenBank/DDBJ databases">
        <authorList>
            <person name="Sun Q."/>
            <person name="Zhou Y."/>
        </authorList>
    </citation>
    <scope>NUCLEOTIDE SEQUENCE</scope>
    <source>
        <strain evidence="3">CGMCC 1.15095</strain>
    </source>
</reference>
<dbReference type="EMBL" id="BMHK01000079">
    <property type="protein sequence ID" value="GGC17178.1"/>
    <property type="molecule type" value="Genomic_DNA"/>
</dbReference>
<keyword evidence="1" id="KW-0175">Coiled coil</keyword>
<dbReference type="InterPro" id="IPR025827">
    <property type="entry name" value="Zn_ribbon_recom_dom"/>
</dbReference>
<feature type="coiled-coil region" evidence="1">
    <location>
        <begin position="125"/>
        <end position="179"/>
    </location>
</feature>